<dbReference type="AlphaFoldDB" id="A0A8X7VPE9"/>
<organism evidence="2 3">
    <name type="scientific">Brassica carinata</name>
    <name type="common">Ethiopian mustard</name>
    <name type="synonym">Abyssinian cabbage</name>
    <dbReference type="NCBI Taxonomy" id="52824"/>
    <lineage>
        <taxon>Eukaryota</taxon>
        <taxon>Viridiplantae</taxon>
        <taxon>Streptophyta</taxon>
        <taxon>Embryophyta</taxon>
        <taxon>Tracheophyta</taxon>
        <taxon>Spermatophyta</taxon>
        <taxon>Magnoliopsida</taxon>
        <taxon>eudicotyledons</taxon>
        <taxon>Gunneridae</taxon>
        <taxon>Pentapetalae</taxon>
        <taxon>rosids</taxon>
        <taxon>malvids</taxon>
        <taxon>Brassicales</taxon>
        <taxon>Brassicaceae</taxon>
        <taxon>Brassiceae</taxon>
        <taxon>Brassica</taxon>
    </lineage>
</organism>
<gene>
    <name evidence="2" type="ORF">Bca52824_017914</name>
</gene>
<dbReference type="Gene3D" id="3.80.10.10">
    <property type="entry name" value="Ribonuclease Inhibitor"/>
    <property type="match status" value="1"/>
</dbReference>
<dbReference type="InterPro" id="IPR032675">
    <property type="entry name" value="LRR_dom_sf"/>
</dbReference>
<sequence>MTTGSLSKSSPRMLQYHIDDHDRISKLPDVLLLMIVSKLSTEEAVRTSVLSSRWVDVWKCMSHLILDTIGVLDTTPEEHKHLHRLSVINDHRGHLESCIVHHYISQLKNGTLQNWIHSLTRLKHTKDLALINYIHATRRYNEANFLSLLPDTFSHYSLSSLSLCGYTLIGPHAFSKCKNLKTLKLINIFISKASVLSGFLAAFPFLEVILLNVNFLTPHGVLKIENNSLKFLQLSFPNDIDRMEVYATCLNVLDIDRSFMNAMRDNFILVAPNIQVNKNAWLDHGKNIWHDLLGSNFDDMRRSRCLSVSVDITDPQEMEILKEVLLRYWTKLVMELDLKNKATREKGETSTKFSFVSRLLMQEKVMNMMIETSLFPPTKKFNAEASVAKLMELPKCNKHLKIECF</sequence>
<dbReference type="InterPro" id="IPR036047">
    <property type="entry name" value="F-box-like_dom_sf"/>
</dbReference>
<accession>A0A8X7VPE9</accession>
<dbReference type="InterPro" id="IPR001810">
    <property type="entry name" value="F-box_dom"/>
</dbReference>
<dbReference type="Proteomes" id="UP000886595">
    <property type="component" value="Unassembled WGS sequence"/>
</dbReference>
<dbReference type="SUPFAM" id="SSF52047">
    <property type="entry name" value="RNI-like"/>
    <property type="match status" value="1"/>
</dbReference>
<name>A0A8X7VPE9_BRACI</name>
<proteinExistence type="predicted"/>
<dbReference type="PANTHER" id="PTHR32153">
    <property type="entry name" value="OJ000223_09.16 PROTEIN"/>
    <property type="match status" value="1"/>
</dbReference>
<evidence type="ECO:0000313" key="3">
    <source>
        <dbReference type="Proteomes" id="UP000886595"/>
    </source>
</evidence>
<dbReference type="InterPro" id="IPR044997">
    <property type="entry name" value="F-box_plant"/>
</dbReference>
<dbReference type="EMBL" id="JAAMPC010000004">
    <property type="protein sequence ID" value="KAG2314792.1"/>
    <property type="molecule type" value="Genomic_DNA"/>
</dbReference>
<comment type="caution">
    <text evidence="2">The sequence shown here is derived from an EMBL/GenBank/DDBJ whole genome shotgun (WGS) entry which is preliminary data.</text>
</comment>
<protein>
    <recommendedName>
        <fullName evidence="1">F-box domain-containing protein</fullName>
    </recommendedName>
</protein>
<dbReference type="Pfam" id="PF00646">
    <property type="entry name" value="F-box"/>
    <property type="match status" value="1"/>
</dbReference>
<dbReference type="OrthoDB" id="1080678at2759"/>
<feature type="domain" description="F-box" evidence="1">
    <location>
        <begin position="24"/>
        <end position="59"/>
    </location>
</feature>
<evidence type="ECO:0000313" key="2">
    <source>
        <dbReference type="EMBL" id="KAG2314792.1"/>
    </source>
</evidence>
<keyword evidence="3" id="KW-1185">Reference proteome</keyword>
<evidence type="ECO:0000259" key="1">
    <source>
        <dbReference type="Pfam" id="PF00646"/>
    </source>
</evidence>
<reference evidence="2 3" key="1">
    <citation type="submission" date="2020-02" db="EMBL/GenBank/DDBJ databases">
        <authorList>
            <person name="Ma Q."/>
            <person name="Huang Y."/>
            <person name="Song X."/>
            <person name="Pei D."/>
        </authorList>
    </citation>
    <scope>NUCLEOTIDE SEQUENCE [LARGE SCALE GENOMIC DNA]</scope>
    <source>
        <strain evidence="2">Sxm20200214</strain>
        <tissue evidence="2">Leaf</tissue>
    </source>
</reference>
<dbReference type="SUPFAM" id="SSF81383">
    <property type="entry name" value="F-box domain"/>
    <property type="match status" value="1"/>
</dbReference>